<reference evidence="3 4" key="1">
    <citation type="submission" date="2023-08" db="EMBL/GenBank/DDBJ databases">
        <title>Whole-genome sequencing of halo(alkali)philic microorganisms from hypersaline lakes.</title>
        <authorList>
            <person name="Sorokin D.Y."/>
            <person name="Abbas B."/>
            <person name="Merkel A.Y."/>
        </authorList>
    </citation>
    <scope>NUCLEOTIDE SEQUENCE [LARGE SCALE GENOMIC DNA]</scope>
    <source>
        <strain evidence="3 4">AB-CW4</strain>
    </source>
</reference>
<proteinExistence type="predicted"/>
<dbReference type="EMBL" id="JAVDDT010000008">
    <property type="protein sequence ID" value="MDQ2070653.1"/>
    <property type="molecule type" value="Genomic_DNA"/>
</dbReference>
<evidence type="ECO:0000259" key="2">
    <source>
        <dbReference type="Pfam" id="PF07705"/>
    </source>
</evidence>
<evidence type="ECO:0000256" key="1">
    <source>
        <dbReference type="SAM" id="MobiDB-lite"/>
    </source>
</evidence>
<protein>
    <submittedName>
        <fullName evidence="3">CARDB domain-containing protein</fullName>
    </submittedName>
</protein>
<dbReference type="Pfam" id="PF07705">
    <property type="entry name" value="CARDB"/>
    <property type="match status" value="1"/>
</dbReference>
<gene>
    <name evidence="3" type="ORF">RBH19_12300</name>
</gene>
<evidence type="ECO:0000313" key="3">
    <source>
        <dbReference type="EMBL" id="MDQ2070653.1"/>
    </source>
</evidence>
<dbReference type="InterPro" id="IPR013783">
    <property type="entry name" value="Ig-like_fold"/>
</dbReference>
<name>A0ABU0W9F1_9GAMM</name>
<dbReference type="Gene3D" id="2.60.40.10">
    <property type="entry name" value="Immunoglobulins"/>
    <property type="match status" value="1"/>
</dbReference>
<evidence type="ECO:0000313" key="4">
    <source>
        <dbReference type="Proteomes" id="UP001239019"/>
    </source>
</evidence>
<feature type="domain" description="CARDB" evidence="2">
    <location>
        <begin position="433"/>
        <end position="525"/>
    </location>
</feature>
<feature type="region of interest" description="Disordered" evidence="1">
    <location>
        <begin position="644"/>
        <end position="670"/>
    </location>
</feature>
<sequence>MSPIAAGLFWGAAVGLIPVPDFVIHDSDLTVEISGNESSPSDYVYEYYVKNNDSNTGNIVFFRVEMKVPRGQAWPRGRRDLFVYPGRGETLYSELVNSSAYTPVQTVPEPGWENTLHPDVVSFFPSRDPGVPPGRLAGPFKIVSPAPPALRQVTIETDWALMTEAHDPTPEQVQAAWEVEKELRQELISVAPFGVRPNSGLYLEKFLSDMGQLAEMGWCGAAFTEAAHELVTAQREAIQSADYSAREPLTDFLDTLPNWEEVCSRREAFDLILYGVGAMRGQLPEEPPSSSPPPPPAEPVYEIEPHVGRYYIGEEENLAVLARDAASGYDPIVGQDVVMTITQGPHQGLADISQTNEEGRATFSYEGYRVGEDVIRFEYLELGMPPMGAVANFDPEFLISHMIGETRVLWRGGADLLVPFFSPPFIRWDGEQKIRFQDETENRGRLPVPETTTRYYISPDEHFRHDVHVVGERRVPPLEAFSGHRGEAQWLALPSQLDAGDYYFRACADADDEVVETDEDNNCATNTMVLVAIPDETVPEPEVPVCEALKADPETIWPPNHRMHAVNFTVTHPGLGNEPTIVVTGIYQDEPLNDLGDGNFEPDGKGVGGSTAWVRAERSGLKRGRIYEVHLDAEANGVRCEGSVTVSVPHDRRPGGEAEDSGERYDSTAD</sequence>
<accession>A0ABU0W9F1</accession>
<organism evidence="3 4">
    <name type="scientific">Natronospira bacteriovora</name>
    <dbReference type="NCBI Taxonomy" id="3069753"/>
    <lineage>
        <taxon>Bacteria</taxon>
        <taxon>Pseudomonadati</taxon>
        <taxon>Pseudomonadota</taxon>
        <taxon>Gammaproteobacteria</taxon>
        <taxon>Natronospirales</taxon>
        <taxon>Natronospiraceae</taxon>
        <taxon>Natronospira</taxon>
    </lineage>
</organism>
<feature type="compositionally biased region" description="Basic and acidic residues" evidence="1">
    <location>
        <begin position="649"/>
        <end position="670"/>
    </location>
</feature>
<dbReference type="InterPro" id="IPR011635">
    <property type="entry name" value="CARDB"/>
</dbReference>
<comment type="caution">
    <text evidence="3">The sequence shown here is derived from an EMBL/GenBank/DDBJ whole genome shotgun (WGS) entry which is preliminary data.</text>
</comment>
<dbReference type="Proteomes" id="UP001239019">
    <property type="component" value="Unassembled WGS sequence"/>
</dbReference>
<keyword evidence="4" id="KW-1185">Reference proteome</keyword>
<dbReference type="RefSeq" id="WP_306729148.1">
    <property type="nucleotide sequence ID" value="NZ_JAVDDT010000008.1"/>
</dbReference>